<feature type="transmembrane region" description="Helical" evidence="6">
    <location>
        <begin position="374"/>
        <end position="400"/>
    </location>
</feature>
<feature type="transmembrane region" description="Helical" evidence="6">
    <location>
        <begin position="200"/>
        <end position="217"/>
    </location>
</feature>
<feature type="transmembrane region" description="Helical" evidence="6">
    <location>
        <begin position="135"/>
        <end position="159"/>
    </location>
</feature>
<feature type="transmembrane region" description="Helical" evidence="6">
    <location>
        <begin position="412"/>
        <end position="432"/>
    </location>
</feature>
<evidence type="ECO:0000256" key="6">
    <source>
        <dbReference type="SAM" id="Phobius"/>
    </source>
</evidence>
<evidence type="ECO:0000256" key="5">
    <source>
        <dbReference type="ARBA" id="ARBA00023136"/>
    </source>
</evidence>
<evidence type="ECO:0000256" key="3">
    <source>
        <dbReference type="ARBA" id="ARBA00022692"/>
    </source>
</evidence>
<feature type="transmembrane region" description="Helical" evidence="6">
    <location>
        <begin position="439"/>
        <end position="461"/>
    </location>
</feature>
<feature type="transmembrane region" description="Helical" evidence="6">
    <location>
        <begin position="165"/>
        <end position="188"/>
    </location>
</feature>
<evidence type="ECO:0000259" key="7">
    <source>
        <dbReference type="Pfam" id="PF00482"/>
    </source>
</evidence>
<dbReference type="AlphaFoldDB" id="A0A2R6A9J4"/>
<evidence type="ECO:0000256" key="1">
    <source>
        <dbReference type="ARBA" id="ARBA00004651"/>
    </source>
</evidence>
<evidence type="ECO:0000256" key="2">
    <source>
        <dbReference type="ARBA" id="ARBA00022475"/>
    </source>
</evidence>
<comment type="caution">
    <text evidence="8">The sequence shown here is derived from an EMBL/GenBank/DDBJ whole genome shotgun (WGS) entry which is preliminary data.</text>
</comment>
<dbReference type="PANTHER" id="PTHR35402">
    <property type="entry name" value="INTEGRAL MEMBRANE PROTEIN-RELATED"/>
    <property type="match status" value="1"/>
</dbReference>
<protein>
    <recommendedName>
        <fullName evidence="7">Type II secretion system protein GspF domain-containing protein</fullName>
    </recommendedName>
</protein>
<feature type="transmembrane region" description="Helical" evidence="6">
    <location>
        <begin position="223"/>
        <end position="240"/>
    </location>
</feature>
<dbReference type="PANTHER" id="PTHR35402:SF2">
    <property type="entry name" value="FLAGELLA ACCESSORY PROTEIN J"/>
    <property type="match status" value="1"/>
</dbReference>
<sequence>MKRRSQLSLVKNTKEEIDPYYLFMLNYTLALFSSGYPVAEVMKRLGSQSYFSPYHKFYKRISVLINGYGYKIKSAVSSTLNKITIKPFKEFLIRLTQAISYGDDMAQFLEQELNTSLASFQAVNERKQESMNTFLALYGTLSSALVFLIVDITILAVLYSIGESLINLFTVAVVLISLMMTLVVYAVYKPYAKIIYPPHIYPISTVLIGVTAFLILFQREPFIAVFSGIVLLGLGAKLRFEEAKLERLEKDYLVFVRYFSRTFDLVKNLPESLLGVLRGELGLMKTYVKKMYNRTLLGIDKLLIFKLMSTESRSHLISMGNTVISSTIEAGGDLGFIGENLSRLLQALYNIRQRREQNGRAFETTMYTLQLTSAAVGGALVAIVGVFINLFSSIAQYSIFSLGSVNIQQVQTIILLVLIFLSYTNGFTICVAHGKPLPICIFYIGVLLLITVGGYEITLILTQRIFTTLFSPNGVLAPPS</sequence>
<evidence type="ECO:0000256" key="4">
    <source>
        <dbReference type="ARBA" id="ARBA00022989"/>
    </source>
</evidence>
<gene>
    <name evidence="8" type="ORF">B9Q01_06220</name>
</gene>
<dbReference type="Proteomes" id="UP000240880">
    <property type="component" value="Unassembled WGS sequence"/>
</dbReference>
<keyword evidence="2" id="KW-1003">Cell membrane</keyword>
<keyword evidence="3 6" id="KW-0812">Transmembrane</keyword>
<keyword evidence="5 6" id="KW-0472">Membrane</keyword>
<dbReference type="EMBL" id="NEXC01000041">
    <property type="protein sequence ID" value="PSN82998.1"/>
    <property type="molecule type" value="Genomic_DNA"/>
</dbReference>
<keyword evidence="4 6" id="KW-1133">Transmembrane helix</keyword>
<reference evidence="8 9" key="1">
    <citation type="submission" date="2017-04" db="EMBL/GenBank/DDBJ databases">
        <title>Novel microbial lineages endemic to geothermal iron-oxide mats fill important gaps in the evolutionary history of Archaea.</title>
        <authorList>
            <person name="Jay Z.J."/>
            <person name="Beam J.P."/>
            <person name="Dlakic M."/>
            <person name="Rusch D.B."/>
            <person name="Kozubal M.A."/>
            <person name="Inskeep W.P."/>
        </authorList>
    </citation>
    <scope>NUCLEOTIDE SEQUENCE [LARGE SCALE GENOMIC DNA]</scope>
    <source>
        <strain evidence="8">OSP_D</strain>
    </source>
</reference>
<proteinExistence type="predicted"/>
<dbReference type="InterPro" id="IPR018076">
    <property type="entry name" value="T2SS_GspF_dom"/>
</dbReference>
<comment type="subcellular location">
    <subcellularLocation>
        <location evidence="1">Cell membrane</location>
        <topology evidence="1">Multi-pass membrane protein</topology>
    </subcellularLocation>
</comment>
<evidence type="ECO:0000313" key="8">
    <source>
        <dbReference type="EMBL" id="PSN82998.1"/>
    </source>
</evidence>
<dbReference type="InterPro" id="IPR056569">
    <property type="entry name" value="ArlJ-like"/>
</dbReference>
<dbReference type="Pfam" id="PF00482">
    <property type="entry name" value="T2SSF"/>
    <property type="match status" value="1"/>
</dbReference>
<dbReference type="GO" id="GO:0005886">
    <property type="term" value="C:plasma membrane"/>
    <property type="evidence" value="ECO:0007669"/>
    <property type="project" value="UniProtKB-SubCell"/>
</dbReference>
<evidence type="ECO:0000313" key="9">
    <source>
        <dbReference type="Proteomes" id="UP000240880"/>
    </source>
</evidence>
<feature type="domain" description="Type II secretion system protein GspF" evidence="7">
    <location>
        <begin position="26"/>
        <end position="150"/>
    </location>
</feature>
<accession>A0A2R6A9J4</accession>
<name>A0A2R6A9J4_9ARCH</name>
<organism evidence="8 9">
    <name type="scientific">Candidatus Marsarchaeota G1 archaeon OSP_D</name>
    <dbReference type="NCBI Taxonomy" id="1978155"/>
    <lineage>
        <taxon>Archaea</taxon>
        <taxon>Candidatus Marsarchaeota</taxon>
        <taxon>Candidatus Marsarchaeota group 1</taxon>
    </lineage>
</organism>